<organism evidence="1 2">
    <name type="scientific">Leptospira inadai serovar Lyme str. 10</name>
    <dbReference type="NCBI Taxonomy" id="1049790"/>
    <lineage>
        <taxon>Bacteria</taxon>
        <taxon>Pseudomonadati</taxon>
        <taxon>Spirochaetota</taxon>
        <taxon>Spirochaetia</taxon>
        <taxon>Leptospirales</taxon>
        <taxon>Leptospiraceae</taxon>
        <taxon>Leptospira</taxon>
    </lineage>
</organism>
<gene>
    <name evidence="1" type="ORF">LEP1GSC047_3751</name>
</gene>
<protein>
    <submittedName>
        <fullName evidence="1">Uncharacterized protein</fullName>
    </submittedName>
</protein>
<dbReference type="EMBL" id="AHMM02000015">
    <property type="protein sequence ID" value="EQA37997.1"/>
    <property type="molecule type" value="Genomic_DNA"/>
</dbReference>
<sequence>MVNATWLLRFFLILGGPLHFVPGHAAPGFAFATVSAASFF</sequence>
<proteinExistence type="predicted"/>
<evidence type="ECO:0000313" key="1">
    <source>
        <dbReference type="EMBL" id="EQA37997.1"/>
    </source>
</evidence>
<dbReference type="Proteomes" id="UP000018719">
    <property type="component" value="Unassembled WGS sequence"/>
</dbReference>
<accession>V6HDM6</accession>
<dbReference type="AlphaFoldDB" id="V6HDM6"/>
<name>V6HDM6_9LEPT</name>
<evidence type="ECO:0000313" key="2">
    <source>
        <dbReference type="Proteomes" id="UP000018719"/>
    </source>
</evidence>
<reference evidence="1 2" key="1">
    <citation type="submission" date="2013-05" db="EMBL/GenBank/DDBJ databases">
        <authorList>
            <person name="Harkins D.M."/>
            <person name="Durkin A.S."/>
            <person name="Brinkac L.M."/>
            <person name="Haft D.H."/>
            <person name="Selengut J.D."/>
            <person name="Sanka R."/>
            <person name="DePew J."/>
            <person name="Purushe J."/>
            <person name="Hartskeerl R.A."/>
            <person name="Ahmed A."/>
            <person name="van der Linden H."/>
            <person name="Goris M.G.A."/>
            <person name="Vinetz J.M."/>
            <person name="Sutton G.G."/>
            <person name="Nierman W.C."/>
            <person name="Fouts D.E."/>
        </authorList>
    </citation>
    <scope>NUCLEOTIDE SEQUENCE [LARGE SCALE GENOMIC DNA]</scope>
    <source>
        <strain evidence="1 2">10</strain>
    </source>
</reference>
<comment type="caution">
    <text evidence="1">The sequence shown here is derived from an EMBL/GenBank/DDBJ whole genome shotgun (WGS) entry which is preliminary data.</text>
</comment>